<organism evidence="1 2">
    <name type="scientific">Brachybacterium faecium (strain ATCC 43885 / DSM 4810 / JCM 11609 / LMG 19847 / NBRC 14762 / NCIMB 9860 / 6-10)</name>
    <dbReference type="NCBI Taxonomy" id="446465"/>
    <lineage>
        <taxon>Bacteria</taxon>
        <taxon>Bacillati</taxon>
        <taxon>Actinomycetota</taxon>
        <taxon>Actinomycetes</taxon>
        <taxon>Micrococcales</taxon>
        <taxon>Dermabacteraceae</taxon>
        <taxon>Brachybacterium</taxon>
    </lineage>
</organism>
<dbReference type="KEGG" id="bfa:Bfae_18390"/>
<sequence>MTSLTATFTVDLTPAEILTGAADCFDLVKAWSGALEGTSRGVMLTAGDPASGSASYVATELFEGSLDGREGTLVLQQLGTMTDGDPTLQYVIAPGSGTGALAGVTGALMIGTIDDDGHHEVTIELT</sequence>
<evidence type="ECO:0000313" key="2">
    <source>
        <dbReference type="Proteomes" id="UP000001919"/>
    </source>
</evidence>
<keyword evidence="2" id="KW-1185">Reference proteome</keyword>
<dbReference type="EMBL" id="CP001643">
    <property type="protein sequence ID" value="ACU85658.1"/>
    <property type="molecule type" value="Genomic_DNA"/>
</dbReference>
<proteinExistence type="predicted"/>
<dbReference type="PATRIC" id="fig|446465.5.peg.1831"/>
<dbReference type="InterPro" id="IPR023159">
    <property type="entry name" value="SO1590-like_sf"/>
</dbReference>
<reference evidence="1 2" key="1">
    <citation type="journal article" date="2009" name="Stand. Genomic Sci.">
        <title>Complete genome sequence of Brachybacterium faecium type strain (Schefferle 6-10).</title>
        <authorList>
            <person name="Lapidus A."/>
            <person name="Pukall R."/>
            <person name="Labuttii K."/>
            <person name="Copeland A."/>
            <person name="Del Rio T.G."/>
            <person name="Nolan M."/>
            <person name="Chen F."/>
            <person name="Lucas S."/>
            <person name="Tice H."/>
            <person name="Cheng J.F."/>
            <person name="Bruce D."/>
            <person name="Goodwin L."/>
            <person name="Pitluck S."/>
            <person name="Rohde M."/>
            <person name="Goker M."/>
            <person name="Pati A."/>
            <person name="Ivanova N."/>
            <person name="Mavrommatis K."/>
            <person name="Chen A."/>
            <person name="Palaniappan K."/>
            <person name="D'haeseleer P."/>
            <person name="Chain P."/>
            <person name="Bristow J."/>
            <person name="Eisen J.A."/>
            <person name="Markowitz V."/>
            <person name="Hugenholtz P."/>
            <person name="Kyrpides N.C."/>
            <person name="Klenk H.P."/>
        </authorList>
    </citation>
    <scope>NUCLEOTIDE SEQUENCE [LARGE SCALE GENOMIC DNA]</scope>
    <source>
        <strain evidence="2">ATCC 43885 / DSM 4810 / JCM 11609 / LMG 19847 / NBRC 14762 / NCIMB 9860 / 6-10</strain>
    </source>
</reference>
<dbReference type="SUPFAM" id="SSF159238">
    <property type="entry name" value="SO1590-like"/>
    <property type="match status" value="1"/>
</dbReference>
<dbReference type="Gene3D" id="2.40.350.10">
    <property type="entry name" value="SO1590-like"/>
    <property type="match status" value="1"/>
</dbReference>
<protein>
    <recommendedName>
        <fullName evidence="3">DUF3224 domain-containing protein</fullName>
    </recommendedName>
</protein>
<dbReference type="STRING" id="446465.Bfae_18390"/>
<evidence type="ECO:0000313" key="1">
    <source>
        <dbReference type="EMBL" id="ACU85658.1"/>
    </source>
</evidence>
<dbReference type="HOGENOM" id="CLU_111671_1_0_11"/>
<dbReference type="AlphaFoldDB" id="C7MDK1"/>
<dbReference type="Proteomes" id="UP000001919">
    <property type="component" value="Chromosome"/>
</dbReference>
<dbReference type="eggNOG" id="ENOG5031U6H">
    <property type="taxonomic scope" value="Bacteria"/>
</dbReference>
<evidence type="ECO:0008006" key="3">
    <source>
        <dbReference type="Google" id="ProtNLM"/>
    </source>
</evidence>
<gene>
    <name evidence="1" type="ordered locus">Bfae_18390</name>
</gene>
<dbReference type="Pfam" id="PF11528">
    <property type="entry name" value="DUF3224"/>
    <property type="match status" value="1"/>
</dbReference>
<name>C7MDK1_BRAFD</name>
<dbReference type="InterPro" id="IPR021607">
    <property type="entry name" value="DUF3224"/>
</dbReference>
<dbReference type="OrthoDB" id="882224at2"/>
<accession>C7MDK1</accession>